<gene>
    <name evidence="9" type="ORF">TRFO_35949</name>
</gene>
<dbReference type="InterPro" id="IPR008271">
    <property type="entry name" value="Ser/Thr_kinase_AS"/>
</dbReference>
<dbReference type="OrthoDB" id="40902at2759"/>
<evidence type="ECO:0000313" key="9">
    <source>
        <dbReference type="EMBL" id="OHS97745.1"/>
    </source>
</evidence>
<comment type="caution">
    <text evidence="9">The sequence shown here is derived from an EMBL/GenBank/DDBJ whole genome shotgun (WGS) entry which is preliminary data.</text>
</comment>
<evidence type="ECO:0000259" key="8">
    <source>
        <dbReference type="PROSITE" id="PS50011"/>
    </source>
</evidence>
<keyword evidence="4 9" id="KW-0418">Kinase</keyword>
<dbReference type="PANTHER" id="PTHR24345">
    <property type="entry name" value="SERINE/THREONINE-PROTEIN KINASE PLK"/>
    <property type="match status" value="1"/>
</dbReference>
<dbReference type="EMBL" id="MLAK01001096">
    <property type="protein sequence ID" value="OHS97745.1"/>
    <property type="molecule type" value="Genomic_DNA"/>
</dbReference>
<dbReference type="Pfam" id="PF00069">
    <property type="entry name" value="Pkinase"/>
    <property type="match status" value="1"/>
</dbReference>
<dbReference type="Proteomes" id="UP000179807">
    <property type="component" value="Unassembled WGS sequence"/>
</dbReference>
<keyword evidence="10" id="KW-1185">Reference proteome</keyword>
<accession>A0A1J4JGF5</accession>
<dbReference type="InterPro" id="IPR011009">
    <property type="entry name" value="Kinase-like_dom_sf"/>
</dbReference>
<evidence type="ECO:0000256" key="5">
    <source>
        <dbReference type="ARBA" id="ARBA00022840"/>
    </source>
</evidence>
<dbReference type="PROSITE" id="PS00108">
    <property type="entry name" value="PROTEIN_KINASE_ST"/>
    <property type="match status" value="1"/>
</dbReference>
<evidence type="ECO:0000256" key="6">
    <source>
        <dbReference type="PROSITE-ProRule" id="PRU10141"/>
    </source>
</evidence>
<dbReference type="RefSeq" id="XP_068350882.1">
    <property type="nucleotide sequence ID" value="XM_068510551.1"/>
</dbReference>
<dbReference type="GO" id="GO:0004674">
    <property type="term" value="F:protein serine/threonine kinase activity"/>
    <property type="evidence" value="ECO:0007669"/>
    <property type="project" value="UniProtKB-KW"/>
</dbReference>
<keyword evidence="5 6" id="KW-0067">ATP-binding</keyword>
<dbReference type="GeneID" id="94845255"/>
<dbReference type="PROSITE" id="PS50011">
    <property type="entry name" value="PROTEIN_KINASE_DOM"/>
    <property type="match status" value="1"/>
</dbReference>
<organism evidence="9 10">
    <name type="scientific">Tritrichomonas foetus</name>
    <dbReference type="NCBI Taxonomy" id="1144522"/>
    <lineage>
        <taxon>Eukaryota</taxon>
        <taxon>Metamonada</taxon>
        <taxon>Parabasalia</taxon>
        <taxon>Tritrichomonadida</taxon>
        <taxon>Tritrichomonadidae</taxon>
        <taxon>Tritrichomonas</taxon>
    </lineage>
</organism>
<evidence type="ECO:0000256" key="7">
    <source>
        <dbReference type="RuleBase" id="RU000304"/>
    </source>
</evidence>
<dbReference type="PANTHER" id="PTHR24345:SF91">
    <property type="entry name" value="SERINE_THREONINE-PROTEIN KINASE PLK4"/>
    <property type="match status" value="1"/>
</dbReference>
<evidence type="ECO:0000256" key="1">
    <source>
        <dbReference type="ARBA" id="ARBA00022527"/>
    </source>
</evidence>
<dbReference type="AlphaFoldDB" id="A0A1J4JGF5"/>
<evidence type="ECO:0000256" key="2">
    <source>
        <dbReference type="ARBA" id="ARBA00022679"/>
    </source>
</evidence>
<dbReference type="InterPro" id="IPR000719">
    <property type="entry name" value="Prot_kinase_dom"/>
</dbReference>
<name>A0A1J4JGF5_9EUKA</name>
<reference evidence="9" key="1">
    <citation type="submission" date="2016-10" db="EMBL/GenBank/DDBJ databases">
        <authorList>
            <person name="Benchimol M."/>
            <person name="Almeida L.G."/>
            <person name="Vasconcelos A.T."/>
            <person name="Perreira-Neves A."/>
            <person name="Rosa I.A."/>
            <person name="Tasca T."/>
            <person name="Bogo M.R."/>
            <person name="de Souza W."/>
        </authorList>
    </citation>
    <scope>NUCLEOTIDE SEQUENCE [LARGE SCALE GENOMIC DNA]</scope>
    <source>
        <strain evidence="9">K</strain>
    </source>
</reference>
<proteinExistence type="inferred from homology"/>
<dbReference type="FunFam" id="3.30.200.20:FF:000315">
    <property type="entry name" value="Calcium-dependent protein kinase 3"/>
    <property type="match status" value="1"/>
</dbReference>
<dbReference type="SMART" id="SM00220">
    <property type="entry name" value="S_TKc"/>
    <property type="match status" value="1"/>
</dbReference>
<dbReference type="InterPro" id="IPR017441">
    <property type="entry name" value="Protein_kinase_ATP_BS"/>
</dbReference>
<keyword evidence="2" id="KW-0808">Transferase</keyword>
<comment type="similarity">
    <text evidence="7">Belongs to the protein kinase superfamily.</text>
</comment>
<keyword evidence="1 7" id="KW-0723">Serine/threonine-protein kinase</keyword>
<evidence type="ECO:0000256" key="3">
    <source>
        <dbReference type="ARBA" id="ARBA00022741"/>
    </source>
</evidence>
<dbReference type="GO" id="GO:0005634">
    <property type="term" value="C:nucleus"/>
    <property type="evidence" value="ECO:0007669"/>
    <property type="project" value="TreeGrafter"/>
</dbReference>
<protein>
    <submittedName>
        <fullName evidence="9">CAMK family protein kinase</fullName>
    </submittedName>
</protein>
<dbReference type="VEuPathDB" id="TrichDB:TRFO_35949"/>
<feature type="binding site" evidence="6">
    <location>
        <position position="38"/>
    </location>
    <ligand>
        <name>ATP</name>
        <dbReference type="ChEBI" id="CHEBI:30616"/>
    </ligand>
</feature>
<keyword evidence="3 6" id="KW-0547">Nucleotide-binding</keyword>
<dbReference type="Gene3D" id="1.10.510.10">
    <property type="entry name" value="Transferase(Phosphotransferase) domain 1"/>
    <property type="match status" value="1"/>
</dbReference>
<dbReference type="SUPFAM" id="SSF56112">
    <property type="entry name" value="Protein kinase-like (PK-like)"/>
    <property type="match status" value="1"/>
</dbReference>
<feature type="domain" description="Protein kinase" evidence="8">
    <location>
        <begin position="4"/>
        <end position="260"/>
    </location>
</feature>
<evidence type="ECO:0000256" key="4">
    <source>
        <dbReference type="ARBA" id="ARBA00022777"/>
    </source>
</evidence>
<evidence type="ECO:0000313" key="10">
    <source>
        <dbReference type="Proteomes" id="UP000179807"/>
    </source>
</evidence>
<dbReference type="PROSITE" id="PS00107">
    <property type="entry name" value="PROTEIN_KINASE_ATP"/>
    <property type="match status" value="1"/>
</dbReference>
<dbReference type="GO" id="GO:0005524">
    <property type="term" value="F:ATP binding"/>
    <property type="evidence" value="ECO:0007669"/>
    <property type="project" value="UniProtKB-UniRule"/>
</dbReference>
<dbReference type="FunFam" id="1.10.510.10:FF:000956">
    <property type="entry name" value="CAMK family protein kinase"/>
    <property type="match status" value="1"/>
</dbReference>
<sequence>MTTYEIFHEIGRGSFSTVCKCVNKDTGKECAVKIVPKKNLRNKSDLEGFQREINSLSLLQHPNIVSMTDFFSDDDNFYIITDICEGGQLFKHLKKFGKFPEELALEIFQQIVSALLYIHQAGVAHRDLKPQNILVGKFPEVKVADFGLCDYIDDRKDENLEKKNSCGSPCYCSPECLFHFSKNLQKCDIWSLGVILYTMVVGNFPWNVNNHSIMIRQIMRASYKIPNSVSEQCSDLIKKMLQIDPQKRISLEDICKHPFFTSKITEKLPDVTPFNHLESHFQKYIQKTAAQSNLSIPPIFPTRHCNITQHHSAPPFYKMSIPQLPPESDQSDGLTPKSLSLHDLAKMIESDNPKDPMGIVNPFSAPVSGVTKVKFVGNILRSNSSNKIIKNPRPRALTDAPYSEFHDYLV</sequence>